<keyword evidence="11 17" id="KW-0472">Membrane</keyword>
<reference evidence="18 19" key="1">
    <citation type="submission" date="2021-10" db="EMBL/GenBank/DDBJ databases">
        <title>Anaerobic single-cell dispensing facilitates the cultivation of human gut bacteria.</title>
        <authorList>
            <person name="Afrizal A."/>
        </authorList>
    </citation>
    <scope>NUCLEOTIDE SEQUENCE [LARGE SCALE GENOMIC DNA]</scope>
    <source>
        <strain evidence="18 19">CLA-AA-H232</strain>
    </source>
</reference>
<feature type="transmembrane region" description="Helical" evidence="17">
    <location>
        <begin position="48"/>
        <end position="66"/>
    </location>
</feature>
<dbReference type="NCBIfam" id="NF001389">
    <property type="entry name" value="PRK00281.1-2"/>
    <property type="match status" value="1"/>
</dbReference>
<proteinExistence type="inferred from homology"/>
<evidence type="ECO:0000256" key="9">
    <source>
        <dbReference type="ARBA" id="ARBA00022984"/>
    </source>
</evidence>
<evidence type="ECO:0000256" key="7">
    <source>
        <dbReference type="ARBA" id="ARBA00022801"/>
    </source>
</evidence>
<feature type="transmembrane region" description="Helical" evidence="17">
    <location>
        <begin position="87"/>
        <end position="105"/>
    </location>
</feature>
<dbReference type="GO" id="GO:0005886">
    <property type="term" value="C:plasma membrane"/>
    <property type="evidence" value="ECO:0007669"/>
    <property type="project" value="UniProtKB-SubCell"/>
</dbReference>
<dbReference type="NCBIfam" id="TIGR00753">
    <property type="entry name" value="undec_PP_bacA"/>
    <property type="match status" value="1"/>
</dbReference>
<evidence type="ECO:0000256" key="15">
    <source>
        <dbReference type="ARBA" id="ARBA00032932"/>
    </source>
</evidence>
<evidence type="ECO:0000313" key="18">
    <source>
        <dbReference type="EMBL" id="MCC2211243.1"/>
    </source>
</evidence>
<comment type="caution">
    <text evidence="18">The sequence shown here is derived from an EMBL/GenBank/DDBJ whole genome shotgun (WGS) entry which is preliminary data.</text>
</comment>
<dbReference type="NCBIfam" id="NF001390">
    <property type="entry name" value="PRK00281.1-4"/>
    <property type="match status" value="1"/>
</dbReference>
<feature type="transmembrane region" description="Helical" evidence="17">
    <location>
        <begin position="186"/>
        <end position="208"/>
    </location>
</feature>
<comment type="subcellular location">
    <subcellularLocation>
        <location evidence="1 17">Cell membrane</location>
        <topology evidence="1 17">Multi-pass membrane protein</topology>
    </subcellularLocation>
</comment>
<feature type="transmembrane region" description="Helical" evidence="17">
    <location>
        <begin position="117"/>
        <end position="135"/>
    </location>
</feature>
<keyword evidence="7 17" id="KW-0378">Hydrolase</keyword>
<evidence type="ECO:0000256" key="4">
    <source>
        <dbReference type="ARBA" id="ARBA00021581"/>
    </source>
</evidence>
<dbReference type="InterPro" id="IPR003824">
    <property type="entry name" value="UppP"/>
</dbReference>
<organism evidence="18 19">
    <name type="scientific">Hominilimicola fabiformis</name>
    <dbReference type="NCBI Taxonomy" id="2885356"/>
    <lineage>
        <taxon>Bacteria</taxon>
        <taxon>Bacillati</taxon>
        <taxon>Bacillota</taxon>
        <taxon>Clostridia</taxon>
        <taxon>Eubacteriales</taxon>
        <taxon>Oscillospiraceae</taxon>
        <taxon>Hominilimicola</taxon>
    </lineage>
</organism>
<evidence type="ECO:0000256" key="13">
    <source>
        <dbReference type="ARBA" id="ARBA00023316"/>
    </source>
</evidence>
<evidence type="ECO:0000256" key="10">
    <source>
        <dbReference type="ARBA" id="ARBA00022989"/>
    </source>
</evidence>
<protein>
    <recommendedName>
        <fullName evidence="4 17">Undecaprenyl-diphosphatase</fullName>
        <ecNumber evidence="3 17">3.6.1.27</ecNumber>
    </recommendedName>
    <alternativeName>
        <fullName evidence="15 17">Bacitracin resistance protein</fullName>
    </alternativeName>
    <alternativeName>
        <fullName evidence="14 17">Undecaprenyl pyrophosphate phosphatase</fullName>
    </alternativeName>
</protein>
<dbReference type="Pfam" id="PF02673">
    <property type="entry name" value="BacA"/>
    <property type="match status" value="1"/>
</dbReference>
<evidence type="ECO:0000256" key="11">
    <source>
        <dbReference type="ARBA" id="ARBA00023136"/>
    </source>
</evidence>
<dbReference type="GO" id="GO:0008360">
    <property type="term" value="P:regulation of cell shape"/>
    <property type="evidence" value="ECO:0007669"/>
    <property type="project" value="UniProtKB-KW"/>
</dbReference>
<keyword evidence="5 17" id="KW-1003">Cell membrane</keyword>
<accession>A0AAE3E077</accession>
<dbReference type="HAMAP" id="MF_01006">
    <property type="entry name" value="Undec_diphosphatase"/>
    <property type="match status" value="1"/>
</dbReference>
<comment type="catalytic activity">
    <reaction evidence="16 17">
        <text>di-trans,octa-cis-undecaprenyl diphosphate + H2O = di-trans,octa-cis-undecaprenyl phosphate + phosphate + H(+)</text>
        <dbReference type="Rhea" id="RHEA:28094"/>
        <dbReference type="ChEBI" id="CHEBI:15377"/>
        <dbReference type="ChEBI" id="CHEBI:15378"/>
        <dbReference type="ChEBI" id="CHEBI:43474"/>
        <dbReference type="ChEBI" id="CHEBI:58405"/>
        <dbReference type="ChEBI" id="CHEBI:60392"/>
        <dbReference type="EC" id="3.6.1.27"/>
    </reaction>
</comment>
<evidence type="ECO:0000256" key="2">
    <source>
        <dbReference type="ARBA" id="ARBA00010621"/>
    </source>
</evidence>
<keyword evidence="13 17" id="KW-0961">Cell wall biogenesis/degradation</keyword>
<comment type="similarity">
    <text evidence="2 17">Belongs to the UppP family.</text>
</comment>
<keyword evidence="8 17" id="KW-0133">Cell shape</keyword>
<name>A0AAE3E077_9FIRM</name>
<dbReference type="GO" id="GO:0009252">
    <property type="term" value="P:peptidoglycan biosynthetic process"/>
    <property type="evidence" value="ECO:0007669"/>
    <property type="project" value="UniProtKB-KW"/>
</dbReference>
<dbReference type="NCBIfam" id="NF001391">
    <property type="entry name" value="PRK00281.1-5"/>
    <property type="match status" value="1"/>
</dbReference>
<dbReference type="GO" id="GO:0050380">
    <property type="term" value="F:undecaprenyl-diphosphatase activity"/>
    <property type="evidence" value="ECO:0007669"/>
    <property type="project" value="UniProtKB-UniRule"/>
</dbReference>
<dbReference type="GO" id="GO:0071555">
    <property type="term" value="P:cell wall organization"/>
    <property type="evidence" value="ECO:0007669"/>
    <property type="project" value="UniProtKB-KW"/>
</dbReference>
<evidence type="ECO:0000256" key="5">
    <source>
        <dbReference type="ARBA" id="ARBA00022475"/>
    </source>
</evidence>
<comment type="miscellaneous">
    <text evidence="17">Bacitracin is thought to be involved in the inhibition of peptidoglycan synthesis by sequestering undecaprenyl diphosphate, thereby reducing the pool of lipid carrier available.</text>
</comment>
<keyword evidence="12 17" id="KW-0046">Antibiotic resistance</keyword>
<evidence type="ECO:0000313" key="19">
    <source>
        <dbReference type="Proteomes" id="UP001198242"/>
    </source>
</evidence>
<feature type="transmembrane region" description="Helical" evidence="17">
    <location>
        <begin position="253"/>
        <end position="270"/>
    </location>
</feature>
<dbReference type="PANTHER" id="PTHR30622">
    <property type="entry name" value="UNDECAPRENYL-DIPHOSPHATASE"/>
    <property type="match status" value="1"/>
</dbReference>
<evidence type="ECO:0000256" key="14">
    <source>
        <dbReference type="ARBA" id="ARBA00032707"/>
    </source>
</evidence>
<dbReference type="AlphaFoldDB" id="A0AAE3E077"/>
<comment type="function">
    <text evidence="17">Catalyzes the dephosphorylation of undecaprenyl diphosphate (UPP). Confers resistance to bacitracin.</text>
</comment>
<keyword evidence="19" id="KW-1185">Reference proteome</keyword>
<evidence type="ECO:0000256" key="6">
    <source>
        <dbReference type="ARBA" id="ARBA00022692"/>
    </source>
</evidence>
<keyword evidence="10 17" id="KW-1133">Transmembrane helix</keyword>
<evidence type="ECO:0000256" key="3">
    <source>
        <dbReference type="ARBA" id="ARBA00012374"/>
    </source>
</evidence>
<feature type="transmembrane region" description="Helical" evidence="17">
    <location>
        <begin position="220"/>
        <end position="241"/>
    </location>
</feature>
<dbReference type="EMBL" id="JAJEQM010000015">
    <property type="protein sequence ID" value="MCC2211243.1"/>
    <property type="molecule type" value="Genomic_DNA"/>
</dbReference>
<evidence type="ECO:0000256" key="16">
    <source>
        <dbReference type="ARBA" id="ARBA00047594"/>
    </source>
</evidence>
<evidence type="ECO:0000256" key="17">
    <source>
        <dbReference type="HAMAP-Rule" id="MF_01006"/>
    </source>
</evidence>
<keyword evidence="9 17" id="KW-0573">Peptidoglycan synthesis</keyword>
<evidence type="ECO:0000256" key="1">
    <source>
        <dbReference type="ARBA" id="ARBA00004651"/>
    </source>
</evidence>
<dbReference type="PANTHER" id="PTHR30622:SF3">
    <property type="entry name" value="UNDECAPRENYL-DIPHOSPHATASE"/>
    <property type="match status" value="1"/>
</dbReference>
<gene>
    <name evidence="17" type="primary">uppP</name>
    <name evidence="18" type="ORF">LKE05_10640</name>
</gene>
<evidence type="ECO:0000256" key="8">
    <source>
        <dbReference type="ARBA" id="ARBA00022960"/>
    </source>
</evidence>
<evidence type="ECO:0000256" key="12">
    <source>
        <dbReference type="ARBA" id="ARBA00023251"/>
    </source>
</evidence>
<feature type="transmembrane region" description="Helical" evidence="17">
    <location>
        <begin position="147"/>
        <end position="166"/>
    </location>
</feature>
<sequence>MLFLEMIKSIVLGIVEGISEWLPISSTGHMILVNELINNTEGFTASDLYLYVIQLGAILAVVTLYFHKLNPFSPKKTNVEKENTWKMWFKVIIACVPAAVIGLVLDNFMSAWENWQVVSAMLILYGVAFIVVESLHKETKIESMDDMTYKTALLIGLFQVLSIVPGTSRSGATILGAMLIGCSRSVAAEFSFFLAIPVMFGVSLLKVLKYGLAMPMQDVIVLLTGMVVAYIVSMLAIKFLMNYVRKHNFKSFGYYRIILGILVILYFSFIH</sequence>
<dbReference type="Proteomes" id="UP001198242">
    <property type="component" value="Unassembled WGS sequence"/>
</dbReference>
<dbReference type="GO" id="GO:0046677">
    <property type="term" value="P:response to antibiotic"/>
    <property type="evidence" value="ECO:0007669"/>
    <property type="project" value="UniProtKB-UniRule"/>
</dbReference>
<dbReference type="EC" id="3.6.1.27" evidence="3 17"/>
<keyword evidence="6 17" id="KW-0812">Transmembrane</keyword>